<dbReference type="Pfam" id="PF00583">
    <property type="entry name" value="Acetyltransf_1"/>
    <property type="match status" value="1"/>
</dbReference>
<dbReference type="PROSITE" id="PS51186">
    <property type="entry name" value="GNAT"/>
    <property type="match status" value="1"/>
</dbReference>
<dbReference type="EC" id="2.3.1.-" evidence="4"/>
<dbReference type="InterPro" id="IPR000182">
    <property type="entry name" value="GNAT_dom"/>
</dbReference>
<keyword evidence="5" id="KW-1185">Reference proteome</keyword>
<dbReference type="PANTHER" id="PTHR43072:SF23">
    <property type="entry name" value="UPF0039 PROTEIN C11D3.02C"/>
    <property type="match status" value="1"/>
</dbReference>
<dbReference type="SUPFAM" id="SSF55729">
    <property type="entry name" value="Acyl-CoA N-acyltransferases (Nat)"/>
    <property type="match status" value="1"/>
</dbReference>
<dbReference type="PANTHER" id="PTHR43072">
    <property type="entry name" value="N-ACETYLTRANSFERASE"/>
    <property type="match status" value="1"/>
</dbReference>
<evidence type="ECO:0000313" key="5">
    <source>
        <dbReference type="Proteomes" id="UP000298324"/>
    </source>
</evidence>
<reference evidence="4 5" key="1">
    <citation type="journal article" date="2018" name="Environ. Microbiol.">
        <title>Novel energy conservation strategies and behaviour of Pelotomaculum schinkii driving syntrophic propionate catabolism.</title>
        <authorList>
            <person name="Hidalgo-Ahumada C.A.P."/>
            <person name="Nobu M.K."/>
            <person name="Narihiro T."/>
            <person name="Tamaki H."/>
            <person name="Liu W.T."/>
            <person name="Kamagata Y."/>
            <person name="Stams A.J.M."/>
            <person name="Imachi H."/>
            <person name="Sousa D.Z."/>
        </authorList>
    </citation>
    <scope>NUCLEOTIDE SEQUENCE [LARGE SCALE GENOMIC DNA]</scope>
    <source>
        <strain evidence="4 5">HH</strain>
    </source>
</reference>
<keyword evidence="2 4" id="KW-0012">Acyltransferase</keyword>
<evidence type="ECO:0000259" key="3">
    <source>
        <dbReference type="PROSITE" id="PS51186"/>
    </source>
</evidence>
<gene>
    <name evidence="4" type="primary">yncA_1</name>
    <name evidence="4" type="ORF">Psch_03094</name>
</gene>
<proteinExistence type="predicted"/>
<accession>A0A4Y7RB50</accession>
<evidence type="ECO:0000256" key="1">
    <source>
        <dbReference type="ARBA" id="ARBA00022679"/>
    </source>
</evidence>
<comment type="caution">
    <text evidence="4">The sequence shown here is derived from an EMBL/GenBank/DDBJ whole genome shotgun (WGS) entry which is preliminary data.</text>
</comment>
<dbReference type="AlphaFoldDB" id="A0A4Y7RB50"/>
<dbReference type="EMBL" id="QFGA01000002">
    <property type="protein sequence ID" value="TEB06052.1"/>
    <property type="molecule type" value="Genomic_DNA"/>
</dbReference>
<dbReference type="GO" id="GO:0016747">
    <property type="term" value="F:acyltransferase activity, transferring groups other than amino-acyl groups"/>
    <property type="evidence" value="ECO:0007669"/>
    <property type="project" value="InterPro"/>
</dbReference>
<dbReference type="Proteomes" id="UP000298324">
    <property type="component" value="Unassembled WGS sequence"/>
</dbReference>
<keyword evidence="1 4" id="KW-0808">Transferase</keyword>
<protein>
    <submittedName>
        <fullName evidence="4">N-acyltransferase YncA</fullName>
        <ecNumber evidence="4">2.3.1.-</ecNumber>
    </submittedName>
</protein>
<evidence type="ECO:0000256" key="2">
    <source>
        <dbReference type="ARBA" id="ARBA00023315"/>
    </source>
</evidence>
<name>A0A4Y7RB50_9FIRM</name>
<feature type="domain" description="N-acetyltransferase" evidence="3">
    <location>
        <begin position="10"/>
        <end position="163"/>
    </location>
</feature>
<dbReference type="RefSeq" id="WP_190258675.1">
    <property type="nucleotide sequence ID" value="NZ_QFGA01000002.1"/>
</dbReference>
<dbReference type="CDD" id="cd04301">
    <property type="entry name" value="NAT_SF"/>
    <property type="match status" value="1"/>
</dbReference>
<sequence>MSYSFAPLNDEYRKPVIDIFNYYIENSFAAFPEQKLSYNYFDMLLNATAGYPAIVAETEDGEVIGFALLRPYHPMPVFKRVAEVTYFIKPEHTGKGIGRSMLEYLSVEAQKIGIDSILACISSLNENSLNFHHRNGFQHSGTLYNIGRKFNRDFSVHLMQKTI</sequence>
<dbReference type="Gene3D" id="3.40.630.30">
    <property type="match status" value="1"/>
</dbReference>
<organism evidence="4 5">
    <name type="scientific">Pelotomaculum schinkii</name>
    <dbReference type="NCBI Taxonomy" id="78350"/>
    <lineage>
        <taxon>Bacteria</taxon>
        <taxon>Bacillati</taxon>
        <taxon>Bacillota</taxon>
        <taxon>Clostridia</taxon>
        <taxon>Eubacteriales</taxon>
        <taxon>Desulfotomaculaceae</taxon>
        <taxon>Pelotomaculum</taxon>
    </lineage>
</organism>
<evidence type="ECO:0000313" key="4">
    <source>
        <dbReference type="EMBL" id="TEB06052.1"/>
    </source>
</evidence>
<dbReference type="InterPro" id="IPR016181">
    <property type="entry name" value="Acyl_CoA_acyltransferase"/>
</dbReference>